<dbReference type="PANTHER" id="PTHR30146">
    <property type="entry name" value="LACI-RELATED TRANSCRIPTIONAL REPRESSOR"/>
    <property type="match status" value="1"/>
</dbReference>
<name>A0ABR7YBT5_9SPHI</name>
<dbReference type="Pfam" id="PF00356">
    <property type="entry name" value="LacI"/>
    <property type="match status" value="1"/>
</dbReference>
<keyword evidence="2 5" id="KW-0238">DNA-binding</keyword>
<dbReference type="Proteomes" id="UP000651271">
    <property type="component" value="Unassembled WGS sequence"/>
</dbReference>
<dbReference type="EMBL" id="JACOIJ010000005">
    <property type="protein sequence ID" value="MBD1428760.1"/>
    <property type="molecule type" value="Genomic_DNA"/>
</dbReference>
<dbReference type="InterPro" id="IPR028082">
    <property type="entry name" value="Peripla_BP_I"/>
</dbReference>
<reference evidence="5 6" key="1">
    <citation type="submission" date="2020-08" db="EMBL/GenBank/DDBJ databases">
        <title>Sphingobacterium sp. DN04309 isolated from aquaculture water.</title>
        <authorList>
            <person name="Zhang M."/>
        </authorList>
    </citation>
    <scope>NUCLEOTIDE SEQUENCE [LARGE SCALE GENOMIC DNA]</scope>
    <source>
        <strain evidence="5 6">DN04309</strain>
    </source>
</reference>
<accession>A0ABR7YBT5</accession>
<evidence type="ECO:0000256" key="3">
    <source>
        <dbReference type="ARBA" id="ARBA00023163"/>
    </source>
</evidence>
<dbReference type="InterPro" id="IPR000843">
    <property type="entry name" value="HTH_LacI"/>
</dbReference>
<dbReference type="SMART" id="SM00354">
    <property type="entry name" value="HTH_LACI"/>
    <property type="match status" value="1"/>
</dbReference>
<evidence type="ECO:0000256" key="1">
    <source>
        <dbReference type="ARBA" id="ARBA00023015"/>
    </source>
</evidence>
<evidence type="ECO:0000313" key="5">
    <source>
        <dbReference type="EMBL" id="MBD1428760.1"/>
    </source>
</evidence>
<sequence length="350" mass="40340">MNPKSLGVKDIAKLANVSIGTVDRVLHNREGVSLKTKEKILAIIKQYNYEPNIIAQSLTKKNIKYFKAIIPKSSKESTYWQAPLQGIRDAIEEIKKYGIEVEILLFDQNDIASFNALQENLNFNELHGLLIAPMFKQETLALISKCEENAIPYVLINSDLSQASPIGYFGPDLYQSGLVAANLIQYSSAPQESILIVNISKELYPEHHLYIKQEAFISYFKPHKKRQIHTLDIRSTESEVINRELHRFFEHHKVRVIFVTNSRVSSVASYLKSKGLYEDILLIGFDYLEDNLQYLEENVIDFLICHKPIQQGYQALLSLFNYVKFGKKGVQKTFMPIDIISQYNYKYYDN</sequence>
<dbReference type="Pfam" id="PF13407">
    <property type="entry name" value="Peripla_BP_4"/>
    <property type="match status" value="1"/>
</dbReference>
<dbReference type="GO" id="GO:0003677">
    <property type="term" value="F:DNA binding"/>
    <property type="evidence" value="ECO:0007669"/>
    <property type="project" value="UniProtKB-KW"/>
</dbReference>
<evidence type="ECO:0000313" key="6">
    <source>
        <dbReference type="Proteomes" id="UP000651271"/>
    </source>
</evidence>
<feature type="domain" description="HTH lacI-type" evidence="4">
    <location>
        <begin position="6"/>
        <end position="60"/>
    </location>
</feature>
<dbReference type="PANTHER" id="PTHR30146:SF144">
    <property type="entry name" value="LACI-FAMILY TRANSCRIPTION REGULATOR"/>
    <property type="match status" value="1"/>
</dbReference>
<dbReference type="CDD" id="cd01392">
    <property type="entry name" value="HTH_LacI"/>
    <property type="match status" value="1"/>
</dbReference>
<dbReference type="InterPro" id="IPR010982">
    <property type="entry name" value="Lambda_DNA-bd_dom_sf"/>
</dbReference>
<evidence type="ECO:0000256" key="2">
    <source>
        <dbReference type="ARBA" id="ARBA00023125"/>
    </source>
</evidence>
<dbReference type="PROSITE" id="PS00356">
    <property type="entry name" value="HTH_LACI_1"/>
    <property type="match status" value="1"/>
</dbReference>
<dbReference type="CDD" id="cd06307">
    <property type="entry name" value="PBP1_sugar_binding"/>
    <property type="match status" value="1"/>
</dbReference>
<keyword evidence="1" id="KW-0805">Transcription regulation</keyword>
<dbReference type="InterPro" id="IPR025997">
    <property type="entry name" value="SBP_2_dom"/>
</dbReference>
<dbReference type="SUPFAM" id="SSF47413">
    <property type="entry name" value="lambda repressor-like DNA-binding domains"/>
    <property type="match status" value="1"/>
</dbReference>
<dbReference type="RefSeq" id="WP_165291297.1">
    <property type="nucleotide sequence ID" value="NZ_JACOIJ010000005.1"/>
</dbReference>
<keyword evidence="6" id="KW-1185">Reference proteome</keyword>
<organism evidence="5 6">
    <name type="scientific">Sphingobacterium litopenaei</name>
    <dbReference type="NCBI Taxonomy" id="2763500"/>
    <lineage>
        <taxon>Bacteria</taxon>
        <taxon>Pseudomonadati</taxon>
        <taxon>Bacteroidota</taxon>
        <taxon>Sphingobacteriia</taxon>
        <taxon>Sphingobacteriales</taxon>
        <taxon>Sphingobacteriaceae</taxon>
        <taxon>Sphingobacterium</taxon>
    </lineage>
</organism>
<dbReference type="Gene3D" id="1.10.260.40">
    <property type="entry name" value="lambda repressor-like DNA-binding domains"/>
    <property type="match status" value="1"/>
</dbReference>
<evidence type="ECO:0000259" key="4">
    <source>
        <dbReference type="PROSITE" id="PS50932"/>
    </source>
</evidence>
<protein>
    <submittedName>
        <fullName evidence="5">LacI family DNA-binding transcriptional regulator</fullName>
    </submittedName>
</protein>
<gene>
    <name evidence="5" type="ORF">H8B04_04105</name>
</gene>
<dbReference type="PROSITE" id="PS50932">
    <property type="entry name" value="HTH_LACI_2"/>
    <property type="match status" value="1"/>
</dbReference>
<dbReference type="Gene3D" id="3.40.50.2300">
    <property type="match status" value="2"/>
</dbReference>
<keyword evidence="3" id="KW-0804">Transcription</keyword>
<dbReference type="SUPFAM" id="SSF53822">
    <property type="entry name" value="Periplasmic binding protein-like I"/>
    <property type="match status" value="1"/>
</dbReference>
<comment type="caution">
    <text evidence="5">The sequence shown here is derived from an EMBL/GenBank/DDBJ whole genome shotgun (WGS) entry which is preliminary data.</text>
</comment>
<proteinExistence type="predicted"/>